<feature type="compositionally biased region" description="Low complexity" evidence="1">
    <location>
        <begin position="146"/>
        <end position="160"/>
    </location>
</feature>
<sequence length="258" mass="29859">MCTEDESKERIVEKFVQKYEQDFYNLINWNLEPKLPVKKGERLPRHCNSFFQFKSIVLRYAKEKRLSVEDEDTSIILSSSLGYLSKVASKLWYNHLSQEQKSIFDKLAQKAKEYVQMIHPDYKYKPNRPKSTFKAPNYAKKKSKKANGNVNTNITSNTNNPSHNPDQMNVDLAIFQPFPPTYLIQNDIADPQLMQNQYGCPLLISAYPTPSDSPISSVVNDYDLINNSEGFPFDNIPYTLYPDDLSYSMANLFFDGFN</sequence>
<gene>
    <name evidence="3" type="ORF">RCL2_000305900</name>
    <name evidence="2" type="ORF">RclHR1_01490005</name>
</gene>
<feature type="region of interest" description="Disordered" evidence="1">
    <location>
        <begin position="140"/>
        <end position="163"/>
    </location>
</feature>
<dbReference type="EMBL" id="BLAL01000017">
    <property type="protein sequence ID" value="GES75637.1"/>
    <property type="molecule type" value="Genomic_DNA"/>
</dbReference>
<evidence type="ECO:0008006" key="5">
    <source>
        <dbReference type="Google" id="ProtNLM"/>
    </source>
</evidence>
<dbReference type="AlphaFoldDB" id="A0A2Z6QT22"/>
<evidence type="ECO:0000256" key="1">
    <source>
        <dbReference type="SAM" id="MobiDB-lite"/>
    </source>
</evidence>
<reference evidence="2 4" key="1">
    <citation type="submission" date="2017-11" db="EMBL/GenBank/DDBJ databases">
        <title>The genome of Rhizophagus clarus HR1 reveals common genetic basis of auxotrophy among arbuscular mycorrhizal fungi.</title>
        <authorList>
            <person name="Kobayashi Y."/>
        </authorList>
    </citation>
    <scope>NUCLEOTIDE SEQUENCE [LARGE SCALE GENOMIC DNA]</scope>
    <source>
        <strain evidence="2 4">HR1</strain>
    </source>
</reference>
<protein>
    <recommendedName>
        <fullName evidence="5">HMG box domain-containing protein</fullName>
    </recommendedName>
</protein>
<name>A0A2Z6QT22_9GLOM</name>
<proteinExistence type="predicted"/>
<evidence type="ECO:0000313" key="4">
    <source>
        <dbReference type="Proteomes" id="UP000247702"/>
    </source>
</evidence>
<dbReference type="EMBL" id="BEXD01000546">
    <property type="protein sequence ID" value="GBB88324.1"/>
    <property type="molecule type" value="Genomic_DNA"/>
</dbReference>
<evidence type="ECO:0000313" key="2">
    <source>
        <dbReference type="EMBL" id="GBB88324.1"/>
    </source>
</evidence>
<dbReference type="SUPFAM" id="SSF47095">
    <property type="entry name" value="HMG-box"/>
    <property type="match status" value="1"/>
</dbReference>
<dbReference type="InterPro" id="IPR036910">
    <property type="entry name" value="HMG_box_dom_sf"/>
</dbReference>
<dbReference type="Gene3D" id="1.10.30.10">
    <property type="entry name" value="High mobility group box domain"/>
    <property type="match status" value="1"/>
</dbReference>
<reference evidence="3" key="2">
    <citation type="submission" date="2019-10" db="EMBL/GenBank/DDBJ databases">
        <title>Conservation and host-specific expression of non-tandemly repeated heterogenous ribosome RNA gene in arbuscular mycorrhizal fungi.</title>
        <authorList>
            <person name="Maeda T."/>
            <person name="Kobayashi Y."/>
            <person name="Nakagawa T."/>
            <person name="Ezawa T."/>
            <person name="Yamaguchi K."/>
            <person name="Bino T."/>
            <person name="Nishimoto Y."/>
            <person name="Shigenobu S."/>
            <person name="Kawaguchi M."/>
        </authorList>
    </citation>
    <scope>NUCLEOTIDE SEQUENCE</scope>
    <source>
        <strain evidence="3">HR1</strain>
    </source>
</reference>
<dbReference type="Proteomes" id="UP000247702">
    <property type="component" value="Unassembled WGS sequence"/>
</dbReference>
<comment type="caution">
    <text evidence="2">The sequence shown here is derived from an EMBL/GenBank/DDBJ whole genome shotgun (WGS) entry which is preliminary data.</text>
</comment>
<organism evidence="2 4">
    <name type="scientific">Rhizophagus clarus</name>
    <dbReference type="NCBI Taxonomy" id="94130"/>
    <lineage>
        <taxon>Eukaryota</taxon>
        <taxon>Fungi</taxon>
        <taxon>Fungi incertae sedis</taxon>
        <taxon>Mucoromycota</taxon>
        <taxon>Glomeromycotina</taxon>
        <taxon>Glomeromycetes</taxon>
        <taxon>Glomerales</taxon>
        <taxon>Glomeraceae</taxon>
        <taxon>Rhizophagus</taxon>
    </lineage>
</organism>
<dbReference type="Proteomes" id="UP000615446">
    <property type="component" value="Unassembled WGS sequence"/>
</dbReference>
<keyword evidence="4" id="KW-1185">Reference proteome</keyword>
<evidence type="ECO:0000313" key="3">
    <source>
        <dbReference type="EMBL" id="GES75637.1"/>
    </source>
</evidence>
<dbReference type="OrthoDB" id="6247875at2759"/>
<accession>A0A2Z6QT22</accession>